<dbReference type="GO" id="GO:0009231">
    <property type="term" value="P:riboflavin biosynthetic process"/>
    <property type="evidence" value="ECO:0007669"/>
    <property type="project" value="UniProtKB-UniPathway"/>
</dbReference>
<dbReference type="Proteomes" id="UP000218934">
    <property type="component" value="Unassembled WGS sequence"/>
</dbReference>
<keyword evidence="17" id="KW-1185">Reference proteome</keyword>
<dbReference type="Pfam" id="PF00925">
    <property type="entry name" value="GTP_cyclohydro2"/>
    <property type="match status" value="1"/>
</dbReference>
<comment type="cofactor">
    <cofactor evidence="3">
        <name>Mg(2+)</name>
        <dbReference type="ChEBI" id="CHEBI:18420"/>
    </cofactor>
</comment>
<feature type="domain" description="GTP cyclohydrolase II" evidence="15">
    <location>
        <begin position="221"/>
        <end position="368"/>
    </location>
</feature>
<evidence type="ECO:0000256" key="13">
    <source>
        <dbReference type="ARBA" id="ARBA00023211"/>
    </source>
</evidence>
<dbReference type="InterPro" id="IPR032677">
    <property type="entry name" value="GTP_cyclohydro_II"/>
</dbReference>
<dbReference type="RefSeq" id="WP_066967446.1">
    <property type="nucleotide sequence ID" value="NZ_CP023449.1"/>
</dbReference>
<dbReference type="GO" id="GO:0003935">
    <property type="term" value="F:GTP cyclohydrolase II activity"/>
    <property type="evidence" value="ECO:0007669"/>
    <property type="project" value="TreeGrafter"/>
</dbReference>
<comment type="caution">
    <text evidence="16">The sequence shown here is derived from an EMBL/GenBank/DDBJ whole genome shotgun (WGS) entry which is preliminary data.</text>
</comment>
<comment type="similarity">
    <text evidence="6">In the N-terminal section; belongs to the DHBP synthase family.</text>
</comment>
<proteinExistence type="inferred from homology"/>
<name>A0A2A4FT10_9SPHN</name>
<evidence type="ECO:0000256" key="14">
    <source>
        <dbReference type="ARBA" id="ARBA00023239"/>
    </source>
</evidence>
<evidence type="ECO:0000256" key="10">
    <source>
        <dbReference type="ARBA" id="ARBA00022619"/>
    </source>
</evidence>
<dbReference type="Pfam" id="PF00926">
    <property type="entry name" value="DHBP_synthase"/>
    <property type="match status" value="1"/>
</dbReference>
<organism evidence="16 17">
    <name type="scientific">Rhizorhabdus dicambivorans</name>
    <dbReference type="NCBI Taxonomy" id="1850238"/>
    <lineage>
        <taxon>Bacteria</taxon>
        <taxon>Pseudomonadati</taxon>
        <taxon>Pseudomonadota</taxon>
        <taxon>Alphaproteobacteria</taxon>
        <taxon>Sphingomonadales</taxon>
        <taxon>Sphingomonadaceae</taxon>
        <taxon>Rhizorhabdus</taxon>
    </lineage>
</organism>
<protein>
    <recommendedName>
        <fullName evidence="9">3,4-dihydroxy-2-butanone 4-phosphate synthase</fullName>
        <ecNumber evidence="8">4.1.99.12</ecNumber>
    </recommendedName>
</protein>
<keyword evidence="14" id="KW-0456">Lyase</keyword>
<sequence>MTMQPPGTIWADRGLSSIEEVIDDARNGRLSILVDGQNEHSQAHLIVPAQMATPDIVNFMAKHGRGLVCLALEKERADRLGLELQPRRDDRQEAFAVSIEARMGVTTGISAADRARTIAVAVDGSKGAEDIVSPGHVFPLVGRAGGVLIRAGAVEAAIDIARLAGLNASSVICAMISDKGDMAGQGEIQALAREHGLRIGSIRDLIAYRRRHDNLVELVGETRFDSPFGGHWIAKTYATKVDYGEHLVLIKGSISPTAPTLVRVHVLSTFVDMLGEKETGRAGRLQAAMQQIGEAGNGVIVLIRDARIDAFSQQMKRYVRGEGLELRDYGIGAQILADLGVHDMILVTNSHRPIIGLEGYGLNVIETRPIGPLVPPFA</sequence>
<dbReference type="GO" id="GO:0008686">
    <property type="term" value="F:3,4-dihydroxy-2-butanone-4-phosphate synthase activity"/>
    <property type="evidence" value="ECO:0007669"/>
    <property type="project" value="UniProtKB-EC"/>
</dbReference>
<comment type="function">
    <text evidence="4">Catalyzes the conversion of D-ribulose 5-phosphate to formate and 3,4-dihydroxy-2-butanone 4-phosphate.</text>
</comment>
<dbReference type="Gene3D" id="3.40.50.10990">
    <property type="entry name" value="GTP cyclohydrolase II"/>
    <property type="match status" value="1"/>
</dbReference>
<keyword evidence="10" id="KW-0686">Riboflavin biosynthesis</keyword>
<dbReference type="InterPro" id="IPR000422">
    <property type="entry name" value="DHBP_synthase_RibB"/>
</dbReference>
<evidence type="ECO:0000256" key="11">
    <source>
        <dbReference type="ARBA" id="ARBA00022723"/>
    </source>
</evidence>
<evidence type="ECO:0000256" key="9">
    <source>
        <dbReference type="ARBA" id="ARBA00018836"/>
    </source>
</evidence>
<dbReference type="Gene3D" id="3.90.870.10">
    <property type="entry name" value="DHBP synthase"/>
    <property type="match status" value="1"/>
</dbReference>
<evidence type="ECO:0000256" key="4">
    <source>
        <dbReference type="ARBA" id="ARBA00002284"/>
    </source>
</evidence>
<dbReference type="PANTHER" id="PTHR21327">
    <property type="entry name" value="GTP CYCLOHYDROLASE II-RELATED"/>
    <property type="match status" value="1"/>
</dbReference>
<dbReference type="KEGG" id="rdi:CMV14_07450"/>
<evidence type="ECO:0000256" key="1">
    <source>
        <dbReference type="ARBA" id="ARBA00000141"/>
    </source>
</evidence>
<evidence type="ECO:0000259" key="15">
    <source>
        <dbReference type="Pfam" id="PF00925"/>
    </source>
</evidence>
<dbReference type="GO" id="GO:0046872">
    <property type="term" value="F:metal ion binding"/>
    <property type="evidence" value="ECO:0007669"/>
    <property type="project" value="UniProtKB-KW"/>
</dbReference>
<comment type="pathway">
    <text evidence="5">Cofactor biosynthesis; riboflavin biosynthesis; 2-hydroxy-3-oxobutyl phosphate from D-ribulose 5-phosphate: step 1/1.</text>
</comment>
<comment type="catalytic activity">
    <reaction evidence="1">
        <text>D-ribulose 5-phosphate = (2S)-2-hydroxy-3-oxobutyl phosphate + formate + H(+)</text>
        <dbReference type="Rhea" id="RHEA:18457"/>
        <dbReference type="ChEBI" id="CHEBI:15378"/>
        <dbReference type="ChEBI" id="CHEBI:15740"/>
        <dbReference type="ChEBI" id="CHEBI:58121"/>
        <dbReference type="ChEBI" id="CHEBI:58830"/>
        <dbReference type="EC" id="4.1.99.12"/>
    </reaction>
</comment>
<dbReference type="InterPro" id="IPR036144">
    <property type="entry name" value="RibA-like_sf"/>
</dbReference>
<evidence type="ECO:0000256" key="12">
    <source>
        <dbReference type="ARBA" id="ARBA00022842"/>
    </source>
</evidence>
<keyword evidence="11" id="KW-0479">Metal-binding</keyword>
<dbReference type="SUPFAM" id="SSF142695">
    <property type="entry name" value="RibA-like"/>
    <property type="match status" value="1"/>
</dbReference>
<evidence type="ECO:0000256" key="5">
    <source>
        <dbReference type="ARBA" id="ARBA00004904"/>
    </source>
</evidence>
<dbReference type="UniPathway" id="UPA00275">
    <property type="reaction ID" value="UER00399"/>
</dbReference>
<keyword evidence="12" id="KW-0460">Magnesium</keyword>
<keyword evidence="13" id="KW-0464">Manganese</keyword>
<dbReference type="PANTHER" id="PTHR21327:SF34">
    <property type="entry name" value="3,4-DIHYDROXY-2-BUTANONE 4-PHOSPHATE SYNTHASE"/>
    <property type="match status" value="1"/>
</dbReference>
<accession>A0A2A4FT10</accession>
<evidence type="ECO:0000256" key="2">
    <source>
        <dbReference type="ARBA" id="ARBA00001936"/>
    </source>
</evidence>
<evidence type="ECO:0000256" key="3">
    <source>
        <dbReference type="ARBA" id="ARBA00001946"/>
    </source>
</evidence>
<dbReference type="EC" id="4.1.99.12" evidence="8"/>
<comment type="cofactor">
    <cofactor evidence="2">
        <name>Mn(2+)</name>
        <dbReference type="ChEBI" id="CHEBI:29035"/>
    </cofactor>
</comment>
<evidence type="ECO:0000313" key="17">
    <source>
        <dbReference type="Proteomes" id="UP000218934"/>
    </source>
</evidence>
<dbReference type="SUPFAM" id="SSF55821">
    <property type="entry name" value="YrdC/RibB"/>
    <property type="match status" value="1"/>
</dbReference>
<evidence type="ECO:0000313" key="16">
    <source>
        <dbReference type="EMBL" id="PCE40541.1"/>
    </source>
</evidence>
<evidence type="ECO:0000256" key="8">
    <source>
        <dbReference type="ARBA" id="ARBA00012153"/>
    </source>
</evidence>
<dbReference type="AlphaFoldDB" id="A0A2A4FT10"/>
<evidence type="ECO:0000256" key="6">
    <source>
        <dbReference type="ARBA" id="ARBA00005520"/>
    </source>
</evidence>
<reference evidence="16 17" key="1">
    <citation type="submission" date="2017-09" db="EMBL/GenBank/DDBJ databases">
        <title>The Catabolism of 3,6-Dichlorosalicylic acid is Initiated by the Cytochrome P450 Monooxygenase DsmABC in Rhizorhabdus dicambivorans Ndbn-20.</title>
        <authorList>
            <person name="Na L."/>
        </authorList>
    </citation>
    <scope>NUCLEOTIDE SEQUENCE [LARGE SCALE GENOMIC DNA]</scope>
    <source>
        <strain evidence="16 17">Ndbn-20m</strain>
    </source>
</reference>
<dbReference type="GO" id="GO:0005829">
    <property type="term" value="C:cytosol"/>
    <property type="evidence" value="ECO:0007669"/>
    <property type="project" value="TreeGrafter"/>
</dbReference>
<dbReference type="PIRSF" id="PIRSF001259">
    <property type="entry name" value="RibA"/>
    <property type="match status" value="1"/>
</dbReference>
<evidence type="ECO:0000256" key="7">
    <source>
        <dbReference type="ARBA" id="ARBA00008976"/>
    </source>
</evidence>
<gene>
    <name evidence="16" type="ORF">COO09_19645</name>
</gene>
<dbReference type="InterPro" id="IPR017945">
    <property type="entry name" value="DHBP_synth_RibB-like_a/b_dom"/>
</dbReference>
<dbReference type="OrthoDB" id="9793111at2"/>
<dbReference type="EMBL" id="NWUF01000026">
    <property type="protein sequence ID" value="PCE40541.1"/>
    <property type="molecule type" value="Genomic_DNA"/>
</dbReference>
<comment type="similarity">
    <text evidence="7">In the C-terminal section; belongs to the GTP cyclohydrolase II family.</text>
</comment>